<proteinExistence type="predicted"/>
<feature type="region of interest" description="Disordered" evidence="1">
    <location>
        <begin position="73"/>
        <end position="113"/>
    </location>
</feature>
<feature type="domain" description="HTH-type transcriptional repressor KstR2 C-terminal" evidence="2">
    <location>
        <begin position="2"/>
        <end position="80"/>
    </location>
</feature>
<sequence length="113" mass="12319">MTHRVATVGLDSELRYLEPENRKRYAALRKELEELVLGILQEGVTQGLFDGDHASDTARALLGMWQAVATWYHDGGPPRPACPRQDERGPGAQAPAAVAPRTPARIVSTSSSR</sequence>
<dbReference type="RefSeq" id="WP_361710625.1">
    <property type="nucleotide sequence ID" value="NZ_JBEZVE010000060.1"/>
</dbReference>
<accession>A0ABV3A141</accession>
<dbReference type="Proteomes" id="UP001550739">
    <property type="component" value="Unassembled WGS sequence"/>
</dbReference>
<comment type="caution">
    <text evidence="3">The sequence shown here is derived from an EMBL/GenBank/DDBJ whole genome shotgun (WGS) entry which is preliminary data.</text>
</comment>
<dbReference type="EMBL" id="JBEZVE010000060">
    <property type="protein sequence ID" value="MEU3787935.1"/>
    <property type="molecule type" value="Genomic_DNA"/>
</dbReference>
<evidence type="ECO:0000256" key="1">
    <source>
        <dbReference type="SAM" id="MobiDB-lite"/>
    </source>
</evidence>
<gene>
    <name evidence="3" type="ORF">AB0E89_46815</name>
</gene>
<dbReference type="SUPFAM" id="SSF48498">
    <property type="entry name" value="Tetracyclin repressor-like, C-terminal domain"/>
    <property type="match status" value="1"/>
</dbReference>
<keyword evidence="4" id="KW-1185">Reference proteome</keyword>
<dbReference type="InterPro" id="IPR036271">
    <property type="entry name" value="Tet_transcr_reg_TetR-rel_C_sf"/>
</dbReference>
<dbReference type="Gene3D" id="1.10.357.10">
    <property type="entry name" value="Tetracycline Repressor, domain 2"/>
    <property type="match status" value="1"/>
</dbReference>
<organism evidence="3 4">
    <name type="scientific">Streptomyces sp. 900129855</name>
    <dbReference type="NCBI Taxonomy" id="3155129"/>
    <lineage>
        <taxon>Bacteria</taxon>
        <taxon>Bacillati</taxon>
        <taxon>Actinomycetota</taxon>
        <taxon>Actinomycetes</taxon>
        <taxon>Kitasatosporales</taxon>
        <taxon>Streptomycetaceae</taxon>
        <taxon>Streptomyces</taxon>
    </lineage>
</organism>
<reference evidence="3 4" key="1">
    <citation type="submission" date="2024-06" db="EMBL/GenBank/DDBJ databases">
        <title>The Natural Products Discovery Center: Release of the First 8490 Sequenced Strains for Exploring Actinobacteria Biosynthetic Diversity.</title>
        <authorList>
            <person name="Kalkreuter E."/>
            <person name="Kautsar S.A."/>
            <person name="Yang D."/>
            <person name="Bader C.D."/>
            <person name="Teijaro C.N."/>
            <person name="Fluegel L."/>
            <person name="Davis C.M."/>
            <person name="Simpson J.R."/>
            <person name="Lauterbach L."/>
            <person name="Steele A.D."/>
            <person name="Gui C."/>
            <person name="Meng S."/>
            <person name="Li G."/>
            <person name="Viehrig K."/>
            <person name="Ye F."/>
            <person name="Su P."/>
            <person name="Kiefer A.F."/>
            <person name="Nichols A."/>
            <person name="Cepeda A.J."/>
            <person name="Yan W."/>
            <person name="Fan B."/>
            <person name="Jiang Y."/>
            <person name="Adhikari A."/>
            <person name="Zheng C.-J."/>
            <person name="Schuster L."/>
            <person name="Cowan T.M."/>
            <person name="Smanski M.J."/>
            <person name="Chevrette M.G."/>
            <person name="De Carvalho L.P.S."/>
            <person name="Shen B."/>
        </authorList>
    </citation>
    <scope>NUCLEOTIDE SEQUENCE [LARGE SCALE GENOMIC DNA]</scope>
    <source>
        <strain evidence="3 4">NPDC033843</strain>
    </source>
</reference>
<evidence type="ECO:0000313" key="3">
    <source>
        <dbReference type="EMBL" id="MEU3787935.1"/>
    </source>
</evidence>
<evidence type="ECO:0000259" key="2">
    <source>
        <dbReference type="Pfam" id="PF17932"/>
    </source>
</evidence>
<dbReference type="InterPro" id="IPR041490">
    <property type="entry name" value="KstR2_TetR_C"/>
</dbReference>
<dbReference type="Pfam" id="PF17932">
    <property type="entry name" value="TetR_C_24"/>
    <property type="match status" value="1"/>
</dbReference>
<feature type="compositionally biased region" description="Low complexity" evidence="1">
    <location>
        <begin position="90"/>
        <end position="104"/>
    </location>
</feature>
<evidence type="ECO:0000313" key="4">
    <source>
        <dbReference type="Proteomes" id="UP001550739"/>
    </source>
</evidence>
<name>A0ABV3A141_9ACTN</name>
<protein>
    <recommendedName>
        <fullName evidence="2">HTH-type transcriptional repressor KstR2 C-terminal domain-containing protein</fullName>
    </recommendedName>
</protein>